<dbReference type="PaxDb" id="44689-DDB0217531"/>
<evidence type="ECO:0000259" key="4">
    <source>
        <dbReference type="PROSITE" id="PS51352"/>
    </source>
</evidence>
<reference evidence="5 6" key="1">
    <citation type="journal article" date="2005" name="Nature">
        <title>The genome of the social amoeba Dictyostelium discoideum.</title>
        <authorList>
            <consortium name="The Dictyostelium discoideum Sequencing Consortium"/>
            <person name="Eichinger L."/>
            <person name="Pachebat J.A."/>
            <person name="Glockner G."/>
            <person name="Rajandream M.A."/>
            <person name="Sucgang R."/>
            <person name="Berriman M."/>
            <person name="Song J."/>
            <person name="Olsen R."/>
            <person name="Szafranski K."/>
            <person name="Xu Q."/>
            <person name="Tunggal B."/>
            <person name="Kummerfeld S."/>
            <person name="Madera M."/>
            <person name="Konfortov B.A."/>
            <person name="Rivero F."/>
            <person name="Bankier A.T."/>
            <person name="Lehmann R."/>
            <person name="Hamlin N."/>
            <person name="Davies R."/>
            <person name="Gaudet P."/>
            <person name="Fey P."/>
            <person name="Pilcher K."/>
            <person name="Chen G."/>
            <person name="Saunders D."/>
            <person name="Sodergren E."/>
            <person name="Davis P."/>
            <person name="Kerhornou A."/>
            <person name="Nie X."/>
            <person name="Hall N."/>
            <person name="Anjard C."/>
            <person name="Hemphill L."/>
            <person name="Bason N."/>
            <person name="Farbrother P."/>
            <person name="Desany B."/>
            <person name="Just E."/>
            <person name="Morio T."/>
            <person name="Rost R."/>
            <person name="Churcher C."/>
            <person name="Cooper J."/>
            <person name="Haydock S."/>
            <person name="van Driessche N."/>
            <person name="Cronin A."/>
            <person name="Goodhead I."/>
            <person name="Muzny D."/>
            <person name="Mourier T."/>
            <person name="Pain A."/>
            <person name="Lu M."/>
            <person name="Harper D."/>
            <person name="Lindsay R."/>
            <person name="Hauser H."/>
            <person name="James K."/>
            <person name="Quiles M."/>
            <person name="Madan Babu M."/>
            <person name="Saito T."/>
            <person name="Buchrieser C."/>
            <person name="Wardroper A."/>
            <person name="Felder M."/>
            <person name="Thangavelu M."/>
            <person name="Johnson D."/>
            <person name="Knights A."/>
            <person name="Loulseged H."/>
            <person name="Mungall K."/>
            <person name="Oliver K."/>
            <person name="Price C."/>
            <person name="Quail M.A."/>
            <person name="Urushihara H."/>
            <person name="Hernandez J."/>
            <person name="Rabbinowitsch E."/>
            <person name="Steffen D."/>
            <person name="Sanders M."/>
            <person name="Ma J."/>
            <person name="Kohara Y."/>
            <person name="Sharp S."/>
            <person name="Simmonds M."/>
            <person name="Spiegler S."/>
            <person name="Tivey A."/>
            <person name="Sugano S."/>
            <person name="White B."/>
            <person name="Walker D."/>
            <person name="Woodward J."/>
            <person name="Winckler T."/>
            <person name="Tanaka Y."/>
            <person name="Shaulsky G."/>
            <person name="Schleicher M."/>
            <person name="Weinstock G."/>
            <person name="Rosenthal A."/>
            <person name="Cox E.C."/>
            <person name="Chisholm R.L."/>
            <person name="Gibbs R."/>
            <person name="Loomis W.F."/>
            <person name="Platzer M."/>
            <person name="Kay R.R."/>
            <person name="Williams J."/>
            <person name="Dear P.H."/>
            <person name="Noegel A.A."/>
            <person name="Barrell B."/>
            <person name="Kuspa A."/>
        </authorList>
    </citation>
    <scope>NUCLEOTIDE SEQUENCE [LARGE SCALE GENOMIC DNA]</scope>
    <source>
        <strain evidence="5 6">AX4</strain>
    </source>
</reference>
<gene>
    <name evidence="5" type="ORF">DDB_G0274887</name>
</gene>
<feature type="compositionally biased region" description="Polar residues" evidence="1">
    <location>
        <begin position="332"/>
        <end position="341"/>
    </location>
</feature>
<dbReference type="STRING" id="44689.Q869Q9"/>
<dbReference type="GeneID" id="8619530"/>
<organism evidence="5 6">
    <name type="scientific">Dictyostelium discoideum</name>
    <name type="common">Social amoeba</name>
    <dbReference type="NCBI Taxonomy" id="44689"/>
    <lineage>
        <taxon>Eukaryota</taxon>
        <taxon>Amoebozoa</taxon>
        <taxon>Evosea</taxon>
        <taxon>Eumycetozoa</taxon>
        <taxon>Dictyostelia</taxon>
        <taxon>Dictyosteliales</taxon>
        <taxon>Dictyosteliaceae</taxon>
        <taxon>Dictyostelium</taxon>
    </lineage>
</organism>
<dbReference type="PROSITE" id="PS51352">
    <property type="entry name" value="THIOREDOXIN_2"/>
    <property type="match status" value="1"/>
</dbReference>
<evidence type="ECO:0000256" key="1">
    <source>
        <dbReference type="SAM" id="MobiDB-lite"/>
    </source>
</evidence>
<dbReference type="CDD" id="cd02961">
    <property type="entry name" value="PDI_a_family"/>
    <property type="match status" value="2"/>
</dbReference>
<dbReference type="InterPro" id="IPR013766">
    <property type="entry name" value="Thioredoxin_domain"/>
</dbReference>
<name>Q869Q9_DICDI</name>
<dbReference type="HOGENOM" id="CLU_800298_0_0_1"/>
<keyword evidence="2" id="KW-1133">Transmembrane helix</keyword>
<dbReference type="AlphaFoldDB" id="Q869Q9"/>
<sequence length="347" mass="40675">MNKNFKFIILIFLIVSILFINLNNCQDNDNEEVDMNDNSNSDVIILTDSNFEDLTTSNPNETWMVEFYAPWCFHCKNLKKTYDQLSTKLKQQDPNLKVAKIDCVANPKQCKRFSIRSYPTIKVIKGNSVYDMKGEKTLNSLNEFINKGYEKSVDQIKQLPASIILKVVDLTDKTFPSVNDGSWLIYFHIPRCIYCEKFMSEFDALPSADFSKSNEKFNFGKINCQTYKEICDLYRVEYFPNVKFFENSTNLYYNFNHEPTTSNLKEFAMFYYKHVSPIKRPWNAMFSLFEEAIREFVWLFLLVSFLFGFFICYIFYGMVPPSPPPPPPPPSTIQSKNQIQTKMKKSE</sequence>
<dbReference type="SMR" id="Q869Q9"/>
<dbReference type="RefSeq" id="XP_644101.1">
    <property type="nucleotide sequence ID" value="XM_639009.1"/>
</dbReference>
<dbReference type="KEGG" id="ddi:DDB_G0274887"/>
<dbReference type="GO" id="GO:0015035">
    <property type="term" value="F:protein-disulfide reductase activity"/>
    <property type="evidence" value="ECO:0000318"/>
    <property type="project" value="GO_Central"/>
</dbReference>
<feature type="region of interest" description="Disordered" evidence="1">
    <location>
        <begin position="324"/>
        <end position="347"/>
    </location>
</feature>
<keyword evidence="2" id="KW-0472">Membrane</keyword>
<evidence type="ECO:0000256" key="3">
    <source>
        <dbReference type="SAM" id="SignalP"/>
    </source>
</evidence>
<dbReference type="Proteomes" id="UP000002195">
    <property type="component" value="Unassembled WGS sequence"/>
</dbReference>
<dbReference type="EMBL" id="AAFI02000012">
    <property type="protein sequence ID" value="EAL70336.1"/>
    <property type="molecule type" value="Genomic_DNA"/>
</dbReference>
<keyword evidence="6" id="KW-1185">Reference proteome</keyword>
<dbReference type="FunCoup" id="Q869Q9">
    <property type="interactions" value="9"/>
</dbReference>
<comment type="caution">
    <text evidence="5">The sequence shown here is derived from an EMBL/GenBank/DDBJ whole genome shotgun (WGS) entry which is preliminary data.</text>
</comment>
<feature type="chain" id="PRO_5004300217" description="Thioredoxin domain-containing protein" evidence="3">
    <location>
        <begin position="26"/>
        <end position="347"/>
    </location>
</feature>
<keyword evidence="2" id="KW-0812">Transmembrane</keyword>
<dbReference type="Pfam" id="PF00085">
    <property type="entry name" value="Thioredoxin"/>
    <property type="match status" value="2"/>
</dbReference>
<dbReference type="Gene3D" id="3.40.30.10">
    <property type="entry name" value="Glutaredoxin"/>
    <property type="match status" value="2"/>
</dbReference>
<keyword evidence="3" id="KW-0732">Signal</keyword>
<accession>Q869Q9</accession>
<dbReference type="VEuPathDB" id="AmoebaDB:DDB_G0274887"/>
<feature type="transmembrane region" description="Helical" evidence="2">
    <location>
        <begin position="296"/>
        <end position="316"/>
    </location>
</feature>
<evidence type="ECO:0000313" key="6">
    <source>
        <dbReference type="Proteomes" id="UP000002195"/>
    </source>
</evidence>
<dbReference type="PANTHER" id="PTHR45815:SF3">
    <property type="entry name" value="PROTEIN DISULFIDE-ISOMERASE A6"/>
    <property type="match status" value="1"/>
</dbReference>
<accession>Q555G8</accession>
<dbReference type="PANTHER" id="PTHR45815">
    <property type="entry name" value="PROTEIN DISULFIDE-ISOMERASE A6"/>
    <property type="match status" value="1"/>
</dbReference>
<dbReference type="GO" id="GO:0005783">
    <property type="term" value="C:endoplasmic reticulum"/>
    <property type="evidence" value="ECO:0000318"/>
    <property type="project" value="GO_Central"/>
</dbReference>
<dbReference type="SUPFAM" id="SSF52833">
    <property type="entry name" value="Thioredoxin-like"/>
    <property type="match status" value="2"/>
</dbReference>
<dbReference type="dictyBase" id="DDB_G0274887"/>
<proteinExistence type="predicted"/>
<evidence type="ECO:0000256" key="2">
    <source>
        <dbReference type="SAM" id="Phobius"/>
    </source>
</evidence>
<evidence type="ECO:0000313" key="5">
    <source>
        <dbReference type="EMBL" id="EAL70336.1"/>
    </source>
</evidence>
<dbReference type="InParanoid" id="Q869Q9"/>
<protein>
    <recommendedName>
        <fullName evidence="4">Thioredoxin domain-containing protein</fullName>
    </recommendedName>
</protein>
<dbReference type="InterPro" id="IPR036249">
    <property type="entry name" value="Thioredoxin-like_sf"/>
</dbReference>
<feature type="signal peptide" evidence="3">
    <location>
        <begin position="1"/>
        <end position="25"/>
    </location>
</feature>
<feature type="domain" description="Thioredoxin" evidence="4">
    <location>
        <begin position="13"/>
        <end position="150"/>
    </location>
</feature>
<dbReference type="PhylomeDB" id="Q869Q9"/>
<dbReference type="eggNOG" id="KOG0190">
    <property type="taxonomic scope" value="Eukaryota"/>
</dbReference>
<dbReference type="GO" id="GO:0034976">
    <property type="term" value="P:response to endoplasmic reticulum stress"/>
    <property type="evidence" value="ECO:0000318"/>
    <property type="project" value="GO_Central"/>
</dbReference>